<dbReference type="HOGENOM" id="CLU_051470_0_0_11"/>
<evidence type="ECO:0000259" key="2">
    <source>
        <dbReference type="SMART" id="SM00507"/>
    </source>
</evidence>
<dbReference type="GO" id="GO:0004519">
    <property type="term" value="F:endonuclease activity"/>
    <property type="evidence" value="ECO:0007669"/>
    <property type="project" value="UniProtKB-KW"/>
</dbReference>
<organism evidence="3 4">
    <name type="scientific">Corynebacterium maris DSM 45190</name>
    <dbReference type="NCBI Taxonomy" id="1224163"/>
    <lineage>
        <taxon>Bacteria</taxon>
        <taxon>Bacillati</taxon>
        <taxon>Actinomycetota</taxon>
        <taxon>Actinomycetes</taxon>
        <taxon>Mycobacteriales</taxon>
        <taxon>Corynebacteriaceae</taxon>
        <taxon>Corynebacterium</taxon>
    </lineage>
</organism>
<reference evidence="3 4" key="1">
    <citation type="submission" date="2012-11" db="EMBL/GenBank/DDBJ databases">
        <title>The complete genome sequence of Corynebacterium maris Coryn-1 (=DSM 45190).</title>
        <authorList>
            <person name="Schaffert L."/>
            <person name="Albersmeier A."/>
            <person name="Kalinowski J."/>
            <person name="Ruckert C."/>
        </authorList>
    </citation>
    <scope>NUCLEOTIDE SEQUENCE [LARGE SCALE GENOMIC DNA]</scope>
    <source>
        <strain evidence="4">Coryn-1</strain>
    </source>
</reference>
<feature type="region of interest" description="Disordered" evidence="1">
    <location>
        <begin position="326"/>
        <end position="379"/>
    </location>
</feature>
<sequence>MTVLDALAALQTQGIGLLEAVRGMSRNELAAYGLRGATAGSWLRLADVFFGPTRRRRAQAAAVAAARDGELSVDALLIIDKHTRKLLDGDEWALRAELCRLRGTVDDIDRAAAARVRELNRTAKDSDRKAYGRRALRGGKNTDAQGLRTITVTLPERLMAQALAALRTTARGLRRDNARLSYEQAMADAFTAHIHGRGKAAGREALTPLVVVGLPDWARLLRGDGGDCVFALTDGTTITGAELIAHSLADHHLVGLYDPVAGPVNLYRSQRQATLKQRLLLSAETILCPWPGCTTGADESQVHHVRAWNHGGDTNLDNLSMACPVHNGRNDDDPNAPPRHGRLAREGGRLVHHPPDGGPPQVNTHPIRGMSARGLLDDA</sequence>
<dbReference type="AlphaFoldDB" id="S5SS11"/>
<accession>S5SS11</accession>
<dbReference type="Gene3D" id="1.10.30.50">
    <property type="match status" value="1"/>
</dbReference>
<proteinExistence type="predicted"/>
<feature type="compositionally biased region" description="Basic and acidic residues" evidence="1">
    <location>
        <begin position="343"/>
        <end position="355"/>
    </location>
</feature>
<dbReference type="InterPro" id="IPR003615">
    <property type="entry name" value="HNH_nuc"/>
</dbReference>
<dbReference type="GO" id="GO:0008270">
    <property type="term" value="F:zinc ion binding"/>
    <property type="evidence" value="ECO:0007669"/>
    <property type="project" value="InterPro"/>
</dbReference>
<dbReference type="STRING" id="1224163.B841_02155"/>
<dbReference type="CDD" id="cd00085">
    <property type="entry name" value="HNHc"/>
    <property type="match status" value="1"/>
</dbReference>
<dbReference type="Pfam" id="PF01844">
    <property type="entry name" value="HNH"/>
    <property type="match status" value="1"/>
</dbReference>
<feature type="domain" description="HNH nuclease" evidence="2">
    <location>
        <begin position="275"/>
        <end position="328"/>
    </location>
</feature>
<keyword evidence="3" id="KW-0378">Hydrolase</keyword>
<dbReference type="PATRIC" id="fig|1224163.3.peg.436"/>
<dbReference type="RefSeq" id="WP_020933849.1">
    <property type="nucleotide sequence ID" value="NC_021915.1"/>
</dbReference>
<dbReference type="EMBL" id="CP003924">
    <property type="protein sequence ID" value="AGS33914.1"/>
    <property type="molecule type" value="Genomic_DNA"/>
</dbReference>
<protein>
    <submittedName>
        <fullName evidence="3">Endonuclease</fullName>
    </submittedName>
</protein>
<keyword evidence="4" id="KW-1185">Reference proteome</keyword>
<dbReference type="InterPro" id="IPR002711">
    <property type="entry name" value="HNH"/>
</dbReference>
<evidence type="ECO:0000256" key="1">
    <source>
        <dbReference type="SAM" id="MobiDB-lite"/>
    </source>
</evidence>
<dbReference type="eggNOG" id="COG1403">
    <property type="taxonomic scope" value="Bacteria"/>
</dbReference>
<dbReference type="KEGG" id="cmd:B841_02155"/>
<dbReference type="OrthoDB" id="4412276at2"/>
<name>S5SS11_9CORY</name>
<gene>
    <name evidence="3" type="ORF">B841_02155</name>
</gene>
<dbReference type="GO" id="GO:0003676">
    <property type="term" value="F:nucleic acid binding"/>
    <property type="evidence" value="ECO:0007669"/>
    <property type="project" value="InterPro"/>
</dbReference>
<keyword evidence="3" id="KW-0540">Nuclease</keyword>
<evidence type="ECO:0000313" key="3">
    <source>
        <dbReference type="EMBL" id="AGS33914.1"/>
    </source>
</evidence>
<keyword evidence="3" id="KW-0255">Endonuclease</keyword>
<dbReference type="Proteomes" id="UP000015388">
    <property type="component" value="Chromosome"/>
</dbReference>
<dbReference type="SMART" id="SM00507">
    <property type="entry name" value="HNHc"/>
    <property type="match status" value="1"/>
</dbReference>
<evidence type="ECO:0000313" key="4">
    <source>
        <dbReference type="Proteomes" id="UP000015388"/>
    </source>
</evidence>